<gene>
    <name evidence="1" type="ORF">T11_16173</name>
</gene>
<protein>
    <submittedName>
        <fullName evidence="1">Uncharacterized protein</fullName>
    </submittedName>
</protein>
<reference evidence="1 2" key="1">
    <citation type="submission" date="2015-01" db="EMBL/GenBank/DDBJ databases">
        <title>Evolution of Trichinella species and genotypes.</title>
        <authorList>
            <person name="Korhonen P.K."/>
            <person name="Edoardo P."/>
            <person name="Giuseppe L.R."/>
            <person name="Gasser R.B."/>
        </authorList>
    </citation>
    <scope>NUCLEOTIDE SEQUENCE [LARGE SCALE GENOMIC DNA]</scope>
    <source>
        <strain evidence="1">ISS1029</strain>
    </source>
</reference>
<proteinExistence type="predicted"/>
<evidence type="ECO:0000313" key="1">
    <source>
        <dbReference type="EMBL" id="KRZ05117.1"/>
    </source>
</evidence>
<evidence type="ECO:0000313" key="2">
    <source>
        <dbReference type="Proteomes" id="UP000055024"/>
    </source>
</evidence>
<sequence length="107" mass="12282">MKNSLRKSITYDKNALLTEADLDEIFEFNEINPLKCLIVRRDQLGKFDCQLDTLYKEYSTVDKLFMLETRNKLNGNYQLFGRQRRCKAGQSRPSFLLPAAAVAALSG</sequence>
<organism evidence="1 2">
    <name type="scientific">Trichinella zimbabwensis</name>
    <dbReference type="NCBI Taxonomy" id="268475"/>
    <lineage>
        <taxon>Eukaryota</taxon>
        <taxon>Metazoa</taxon>
        <taxon>Ecdysozoa</taxon>
        <taxon>Nematoda</taxon>
        <taxon>Enoplea</taxon>
        <taxon>Dorylaimia</taxon>
        <taxon>Trichinellida</taxon>
        <taxon>Trichinellidae</taxon>
        <taxon>Trichinella</taxon>
    </lineage>
</organism>
<name>A0A0V1H379_9BILA</name>
<keyword evidence="2" id="KW-1185">Reference proteome</keyword>
<dbReference type="Proteomes" id="UP000055024">
    <property type="component" value="Unassembled WGS sequence"/>
</dbReference>
<dbReference type="EMBL" id="JYDP01000146">
    <property type="protein sequence ID" value="KRZ05117.1"/>
    <property type="molecule type" value="Genomic_DNA"/>
</dbReference>
<dbReference type="OrthoDB" id="10416232at2759"/>
<comment type="caution">
    <text evidence="1">The sequence shown here is derived from an EMBL/GenBank/DDBJ whole genome shotgun (WGS) entry which is preliminary data.</text>
</comment>
<dbReference type="AlphaFoldDB" id="A0A0V1H379"/>
<accession>A0A0V1H379</accession>